<name>A0A7M2X1U4_9BACT</name>
<accession>A0A7M2X1U4</accession>
<dbReference type="Proteomes" id="UP000593765">
    <property type="component" value="Chromosome"/>
</dbReference>
<sequence length="104" mass="11221">MPPTVSRRLLLLMLIPCAALLVGCGGTVVCTHDAGNLETPIEAPSDGEYTLHQKFPPSTIKGPIPLRKGDAIGFKTAETGRINVVAGESIWTYEDASMVWKRKD</sequence>
<evidence type="ECO:0000313" key="2">
    <source>
        <dbReference type="EMBL" id="QOV90710.1"/>
    </source>
</evidence>
<evidence type="ECO:0000256" key="1">
    <source>
        <dbReference type="SAM" id="SignalP"/>
    </source>
</evidence>
<dbReference type="PROSITE" id="PS51257">
    <property type="entry name" value="PROKAR_LIPOPROTEIN"/>
    <property type="match status" value="1"/>
</dbReference>
<dbReference type="AlphaFoldDB" id="A0A7M2X1U4"/>
<dbReference type="KEGG" id="hbs:IPV69_04950"/>
<organism evidence="2 3">
    <name type="scientific">Humisphaera borealis</name>
    <dbReference type="NCBI Taxonomy" id="2807512"/>
    <lineage>
        <taxon>Bacteria</taxon>
        <taxon>Pseudomonadati</taxon>
        <taxon>Planctomycetota</taxon>
        <taxon>Phycisphaerae</taxon>
        <taxon>Tepidisphaerales</taxon>
        <taxon>Tepidisphaeraceae</taxon>
        <taxon>Humisphaera</taxon>
    </lineage>
</organism>
<reference evidence="2 3" key="1">
    <citation type="submission" date="2020-10" db="EMBL/GenBank/DDBJ databases">
        <title>Wide distribution of Phycisphaera-like planctomycetes from WD2101 soil group in peatlands and genome analysis of the first cultivated representative.</title>
        <authorList>
            <person name="Dedysh S.N."/>
            <person name="Beletsky A.V."/>
            <person name="Ivanova A."/>
            <person name="Kulichevskaya I.S."/>
            <person name="Suzina N.E."/>
            <person name="Philippov D.A."/>
            <person name="Rakitin A.L."/>
            <person name="Mardanov A.V."/>
            <person name="Ravin N.V."/>
        </authorList>
    </citation>
    <scope>NUCLEOTIDE SEQUENCE [LARGE SCALE GENOMIC DNA]</scope>
    <source>
        <strain evidence="2 3">M1803</strain>
    </source>
</reference>
<evidence type="ECO:0000313" key="3">
    <source>
        <dbReference type="Proteomes" id="UP000593765"/>
    </source>
</evidence>
<dbReference type="EMBL" id="CP063458">
    <property type="protein sequence ID" value="QOV90710.1"/>
    <property type="molecule type" value="Genomic_DNA"/>
</dbReference>
<feature type="chain" id="PRO_5034934107" evidence="1">
    <location>
        <begin position="22"/>
        <end position="104"/>
    </location>
</feature>
<protein>
    <submittedName>
        <fullName evidence="2">Uncharacterized protein</fullName>
    </submittedName>
</protein>
<keyword evidence="1" id="KW-0732">Signal</keyword>
<dbReference type="RefSeq" id="WP_206293810.1">
    <property type="nucleotide sequence ID" value="NZ_CP063458.1"/>
</dbReference>
<gene>
    <name evidence="2" type="ORF">IPV69_04950</name>
</gene>
<keyword evidence="3" id="KW-1185">Reference proteome</keyword>
<feature type="signal peptide" evidence="1">
    <location>
        <begin position="1"/>
        <end position="21"/>
    </location>
</feature>
<proteinExistence type="predicted"/>